<reference evidence="2 3" key="1">
    <citation type="submission" date="2020-08" db="EMBL/GenBank/DDBJ databases">
        <title>Genomic Encyclopedia of Type Strains, Phase IV (KMG-IV): sequencing the most valuable type-strain genomes for metagenomic binning, comparative biology and taxonomic classification.</title>
        <authorList>
            <person name="Goeker M."/>
        </authorList>
    </citation>
    <scope>NUCLEOTIDE SEQUENCE [LARGE SCALE GENOMIC DNA]</scope>
    <source>
        <strain evidence="2 3">DSM 22336</strain>
    </source>
</reference>
<dbReference type="EMBL" id="JACIIU010000001">
    <property type="protein sequence ID" value="MBB6259657.1"/>
    <property type="molecule type" value="Genomic_DNA"/>
</dbReference>
<dbReference type="InterPro" id="IPR012338">
    <property type="entry name" value="Beta-lactam/transpept-like"/>
</dbReference>
<gene>
    <name evidence="2" type="ORF">FHS77_000165</name>
</gene>
<dbReference type="AlphaFoldDB" id="A0A841LT46"/>
<keyword evidence="3" id="KW-1185">Reference proteome</keyword>
<feature type="domain" description="Beta-lactamase-related" evidence="1">
    <location>
        <begin position="25"/>
        <end position="323"/>
    </location>
</feature>
<comment type="caution">
    <text evidence="2">The sequence shown here is derived from an EMBL/GenBank/DDBJ whole genome shotgun (WGS) entry which is preliminary data.</text>
</comment>
<accession>A0A841LT46</accession>
<sequence length="503" mass="54649">MSLELNWGKASELAKSFADVWSLEEPGGAIVCFDANGVQFAHAGGLESLSTRTAFSADTVVRYASVTKHVFCAMVLQHSDIIKLDDRLGQHLPELQAPLSEVTVGQALDMTAGLPDTRECLTLLGLSVYTETEARRLMEFLATFTRLNFEPGTEISYSNTGYRLVETILERHGFRFNDFVEQKIAAALGTFLTAPDVWNDTVAGLAPGYWHNGSKWQLSAAGLHISASGSLAGSAKALALWGQALVCNDHGFDGTLAQLGADRHMKDGRVTGYGLGVRWNNIDGKNFVGHGGSHPGYKTYLLLDPETKTGIAVVANREDVNTYKLARDVMAELHGLALPEASSTLPQGLYATETGPYWVQVGAASINYLDSEDTLYDVGNGVYSSTSPSSPVSLKAEGDKLVGEIGYAARTLLAVTPKKAGTELDGHWTADLYGAQFDIVDGQVVMGIGPIRNTMPLEDLGNGRWLFTLHDGPWTKRVCLHRLDENRVELVLSRSRMMEYTRK</sequence>
<dbReference type="InterPro" id="IPR050491">
    <property type="entry name" value="AmpC-like"/>
</dbReference>
<protein>
    <submittedName>
        <fullName evidence="2">CubicO group peptidase (Beta-lactamase class C family)</fullName>
    </submittedName>
</protein>
<dbReference type="RefSeq" id="WP_184218600.1">
    <property type="nucleotide sequence ID" value="NZ_JACIIU010000001.1"/>
</dbReference>
<dbReference type="PANTHER" id="PTHR46825:SF9">
    <property type="entry name" value="BETA-LACTAMASE-RELATED DOMAIN-CONTAINING PROTEIN"/>
    <property type="match status" value="1"/>
</dbReference>
<dbReference type="PANTHER" id="PTHR46825">
    <property type="entry name" value="D-ALANYL-D-ALANINE-CARBOXYPEPTIDASE/ENDOPEPTIDASE AMPH"/>
    <property type="match status" value="1"/>
</dbReference>
<dbReference type="Proteomes" id="UP000555393">
    <property type="component" value="Unassembled WGS sequence"/>
</dbReference>
<organism evidence="2 3">
    <name type="scientific">Paenochrobactrum gallinarii</name>
    <dbReference type="NCBI Taxonomy" id="643673"/>
    <lineage>
        <taxon>Bacteria</taxon>
        <taxon>Pseudomonadati</taxon>
        <taxon>Pseudomonadota</taxon>
        <taxon>Alphaproteobacteria</taxon>
        <taxon>Hyphomicrobiales</taxon>
        <taxon>Brucellaceae</taxon>
        <taxon>Paenochrobactrum</taxon>
    </lineage>
</organism>
<dbReference type="Gene3D" id="3.40.710.10">
    <property type="entry name" value="DD-peptidase/beta-lactamase superfamily"/>
    <property type="match status" value="1"/>
</dbReference>
<evidence type="ECO:0000313" key="3">
    <source>
        <dbReference type="Proteomes" id="UP000555393"/>
    </source>
</evidence>
<dbReference type="SUPFAM" id="SSF56601">
    <property type="entry name" value="beta-lactamase/transpeptidase-like"/>
    <property type="match status" value="1"/>
</dbReference>
<dbReference type="Pfam" id="PF00144">
    <property type="entry name" value="Beta-lactamase"/>
    <property type="match status" value="1"/>
</dbReference>
<dbReference type="InterPro" id="IPR001466">
    <property type="entry name" value="Beta-lactam-related"/>
</dbReference>
<name>A0A841LT46_9HYPH</name>
<evidence type="ECO:0000259" key="1">
    <source>
        <dbReference type="Pfam" id="PF00144"/>
    </source>
</evidence>
<proteinExistence type="predicted"/>
<evidence type="ECO:0000313" key="2">
    <source>
        <dbReference type="EMBL" id="MBB6259657.1"/>
    </source>
</evidence>